<dbReference type="KEGG" id="brh:RBRH_00155"/>
<evidence type="ECO:0000313" key="2">
    <source>
        <dbReference type="Proteomes" id="UP000007437"/>
    </source>
</evidence>
<name>E5ARU7_MYCRK</name>
<reference evidence="1 2" key="1">
    <citation type="journal article" date="2011" name="J. Bacteriol.">
        <title>Complete genome sequence of Burkholderia rhizoxinica, an endosymbiont of Rhizopus microsporus.</title>
        <authorList>
            <person name="Lackner G."/>
            <person name="Moebius N."/>
            <person name="Partida-Martinez L."/>
            <person name="Hertweck C."/>
        </authorList>
    </citation>
    <scope>NUCLEOTIDE SEQUENCE [LARGE SCALE GENOMIC DNA]</scope>
    <source>
        <strain evidence="2">DSM 19002 / CIP 109453 / HKI 454</strain>
    </source>
</reference>
<accession>E5ARU7</accession>
<sequence length="104" mass="11671">MGYSNRRLRQDDHTAYVARHGTAGCGHHSWARRARARMSVVPRLDALHPNFPSSRIYACLPGTSAFWHARAMREAVAARIHPARQQGLRPCHGVLKRHETAPDG</sequence>
<protein>
    <submittedName>
        <fullName evidence="1">Uncharacterized protein</fullName>
    </submittedName>
</protein>
<dbReference type="Proteomes" id="UP000007437">
    <property type="component" value="Chromosome"/>
</dbReference>
<evidence type="ECO:0000313" key="1">
    <source>
        <dbReference type="EMBL" id="CBW75329.1"/>
    </source>
</evidence>
<dbReference type="EMBL" id="FR687359">
    <property type="protein sequence ID" value="CBW75329.1"/>
    <property type="molecule type" value="Genomic_DNA"/>
</dbReference>
<organism evidence="1 2">
    <name type="scientific">Mycetohabitans rhizoxinica (strain DSM 19002 / CIP 109453 / HKI 454)</name>
    <name type="common">Paraburkholderia rhizoxinica</name>
    <dbReference type="NCBI Taxonomy" id="882378"/>
    <lineage>
        <taxon>Bacteria</taxon>
        <taxon>Pseudomonadati</taxon>
        <taxon>Pseudomonadota</taxon>
        <taxon>Betaproteobacteria</taxon>
        <taxon>Burkholderiales</taxon>
        <taxon>Burkholderiaceae</taxon>
        <taxon>Mycetohabitans</taxon>
    </lineage>
</organism>
<dbReference type="AlphaFoldDB" id="E5ARU7"/>
<proteinExistence type="predicted"/>
<gene>
    <name evidence="1" type="ordered locus">RBRH_00155</name>
</gene>
<dbReference type="HOGENOM" id="CLU_2244914_0_0_4"/>
<dbReference type="STRING" id="882378.RBRH_00155"/>